<gene>
    <name evidence="12" type="ORF">PCOS0759_LOCUS5777</name>
</gene>
<dbReference type="Pfam" id="PF02015">
    <property type="entry name" value="Glyco_hydro_45"/>
    <property type="match status" value="1"/>
</dbReference>
<dbReference type="PANTHER" id="PTHR39730:SF1">
    <property type="entry name" value="ENDOGLUCANASE 1"/>
    <property type="match status" value="1"/>
</dbReference>
<dbReference type="PANTHER" id="PTHR39730">
    <property type="entry name" value="ENDOGLUCANASE 1"/>
    <property type="match status" value="1"/>
</dbReference>
<keyword evidence="10" id="KW-0732">Signal</keyword>
<dbReference type="Gene3D" id="2.40.40.10">
    <property type="entry name" value="RlpA-like domain"/>
    <property type="match status" value="1"/>
</dbReference>
<evidence type="ECO:0000256" key="8">
    <source>
        <dbReference type="ARBA" id="ARBA00023326"/>
    </source>
</evidence>
<keyword evidence="8" id="KW-0624">Polysaccharide degradation</keyword>
<comment type="similarity">
    <text evidence="2">Belongs to the glycosyl hydrolase 45 (cellulase K) family.</text>
</comment>
<dbReference type="AlphaFoldDB" id="A0A7S1PJ52"/>
<keyword evidence="6" id="KW-0119">Carbohydrate metabolism</keyword>
<feature type="chain" id="PRO_5030990708" description="Cellulase" evidence="10">
    <location>
        <begin position="24"/>
        <end position="318"/>
    </location>
</feature>
<feature type="signal peptide" evidence="10">
    <location>
        <begin position="1"/>
        <end position="23"/>
    </location>
</feature>
<accession>A0A7S1PJ52</accession>
<evidence type="ECO:0000256" key="6">
    <source>
        <dbReference type="ARBA" id="ARBA00023277"/>
    </source>
</evidence>
<feature type="domain" description="Glycosyl hydrolases family 45 active site" evidence="11">
    <location>
        <begin position="113"/>
        <end position="124"/>
    </location>
</feature>
<protein>
    <recommendedName>
        <fullName evidence="3 9">Cellulase</fullName>
        <ecNumber evidence="3 9">3.2.1.4</ecNumber>
    </recommendedName>
</protein>
<dbReference type="SUPFAM" id="SSF50685">
    <property type="entry name" value="Barwin-like endoglucanases"/>
    <property type="match status" value="1"/>
</dbReference>
<feature type="active site" description="Nucleophile" evidence="9">
    <location>
        <position position="118"/>
    </location>
</feature>
<dbReference type="GO" id="GO:0008810">
    <property type="term" value="F:cellulase activity"/>
    <property type="evidence" value="ECO:0007669"/>
    <property type="project" value="UniProtKB-EC"/>
</dbReference>
<keyword evidence="4" id="KW-0378">Hydrolase</keyword>
<evidence type="ECO:0000259" key="11">
    <source>
        <dbReference type="PROSITE" id="PS01140"/>
    </source>
</evidence>
<keyword evidence="7" id="KW-0326">Glycosidase</keyword>
<evidence type="ECO:0000256" key="1">
    <source>
        <dbReference type="ARBA" id="ARBA00000966"/>
    </source>
</evidence>
<dbReference type="EMBL" id="HBGD01006903">
    <property type="protein sequence ID" value="CAD9082537.1"/>
    <property type="molecule type" value="Transcribed_RNA"/>
</dbReference>
<evidence type="ECO:0000256" key="7">
    <source>
        <dbReference type="ARBA" id="ARBA00023295"/>
    </source>
</evidence>
<dbReference type="GO" id="GO:0030245">
    <property type="term" value="P:cellulose catabolic process"/>
    <property type="evidence" value="ECO:0007669"/>
    <property type="project" value="UniProtKB-KW"/>
</dbReference>
<sequence>MSRFSLLVLSFITFSSLLCYIAASSQDVSGMSEERLEAMVDRVYDELVRQQDSQEDDEANCGCSWASPYTCGTNDGTVCNIQCCSKYRGGGGNNGGNNHNSGSSSSGWRTGKTTRYFDCAKPSCSWPSNTRLPTFVRSCLKNGVSPASPNGPNGSRHGGGDGTAYAYTCNNQHPFTKNGVMYAFAAANVPCCQCYELEFLSHSVGGASAYRGQLAGKKMIIQVTNKGGDLSGDHFDLMIPGGGLGIFDACSHQFGGHNWGNRYGGVTSESQCAGLPSQHRAGCYWRFRDFKNADNPGVKFRKLSKCPSELTSRSGCQA</sequence>
<proteinExistence type="inferred from homology"/>
<evidence type="ECO:0000256" key="3">
    <source>
        <dbReference type="ARBA" id="ARBA00012601"/>
    </source>
</evidence>
<evidence type="ECO:0000256" key="4">
    <source>
        <dbReference type="ARBA" id="ARBA00022801"/>
    </source>
</evidence>
<dbReference type="PROSITE" id="PS01140">
    <property type="entry name" value="GLYCOSYL_HYDROL_F45"/>
    <property type="match status" value="1"/>
</dbReference>
<evidence type="ECO:0000256" key="10">
    <source>
        <dbReference type="SAM" id="SignalP"/>
    </source>
</evidence>
<evidence type="ECO:0000256" key="9">
    <source>
        <dbReference type="PROSITE-ProRule" id="PRU10069"/>
    </source>
</evidence>
<dbReference type="EC" id="3.2.1.4" evidence="3 9"/>
<name>A0A7S1PJ52_9EUKA</name>
<evidence type="ECO:0000256" key="2">
    <source>
        <dbReference type="ARBA" id="ARBA00007793"/>
    </source>
</evidence>
<evidence type="ECO:0000313" key="12">
    <source>
        <dbReference type="EMBL" id="CAD9082537.1"/>
    </source>
</evidence>
<comment type="catalytic activity">
    <reaction evidence="1 9">
        <text>Endohydrolysis of (1-&gt;4)-beta-D-glucosidic linkages in cellulose, lichenin and cereal beta-D-glucans.</text>
        <dbReference type="EC" id="3.2.1.4"/>
    </reaction>
</comment>
<organism evidence="12">
    <name type="scientific">Percolomonas cosmopolitus</name>
    <dbReference type="NCBI Taxonomy" id="63605"/>
    <lineage>
        <taxon>Eukaryota</taxon>
        <taxon>Discoba</taxon>
        <taxon>Heterolobosea</taxon>
        <taxon>Tetramitia</taxon>
        <taxon>Eutetramitia</taxon>
        <taxon>Percolomonadidae</taxon>
        <taxon>Percolomonas</taxon>
    </lineage>
</organism>
<reference evidence="12" key="1">
    <citation type="submission" date="2021-01" db="EMBL/GenBank/DDBJ databases">
        <authorList>
            <person name="Corre E."/>
            <person name="Pelletier E."/>
            <person name="Niang G."/>
            <person name="Scheremetjew M."/>
            <person name="Finn R."/>
            <person name="Kale V."/>
            <person name="Holt S."/>
            <person name="Cochrane G."/>
            <person name="Meng A."/>
            <person name="Brown T."/>
            <person name="Cohen L."/>
        </authorList>
    </citation>
    <scope>NUCLEOTIDE SEQUENCE</scope>
    <source>
        <strain evidence="12">WS</strain>
    </source>
</reference>
<evidence type="ECO:0000256" key="5">
    <source>
        <dbReference type="ARBA" id="ARBA00023001"/>
    </source>
</evidence>
<keyword evidence="5" id="KW-0136">Cellulose degradation</keyword>
<dbReference type="InterPro" id="IPR000334">
    <property type="entry name" value="Glyco_hydro_45"/>
</dbReference>
<dbReference type="InterPro" id="IPR052288">
    <property type="entry name" value="GH45_Enzymes"/>
</dbReference>
<dbReference type="InterPro" id="IPR036908">
    <property type="entry name" value="RlpA-like_sf"/>
</dbReference>